<protein>
    <recommendedName>
        <fullName evidence="7">Protein kinase domain-containing protein</fullName>
    </recommendedName>
</protein>
<dbReference type="GO" id="GO:0004674">
    <property type="term" value="F:protein serine/threonine kinase activity"/>
    <property type="evidence" value="ECO:0007669"/>
    <property type="project" value="UniProtKB-KW"/>
</dbReference>
<evidence type="ECO:0000259" key="7">
    <source>
        <dbReference type="PROSITE" id="PS50011"/>
    </source>
</evidence>
<dbReference type="PROSITE" id="PS50011">
    <property type="entry name" value="PROTEIN_KINASE_DOM"/>
    <property type="match status" value="1"/>
</dbReference>
<name>A0A4S4EX11_CAMSN</name>
<feature type="domain" description="Protein kinase" evidence="7">
    <location>
        <begin position="33"/>
        <end position="303"/>
    </location>
</feature>
<keyword evidence="1" id="KW-0723">Serine/threonine-protein kinase</keyword>
<dbReference type="FunFam" id="3.30.200.20:FF:000039">
    <property type="entry name" value="receptor-like protein kinase FERONIA"/>
    <property type="match status" value="1"/>
</dbReference>
<dbReference type="PANTHER" id="PTHR27003:SF467">
    <property type="entry name" value="PROTEIN KINASE DOMAIN-CONTAINING PROTEIN"/>
    <property type="match status" value="1"/>
</dbReference>
<proteinExistence type="predicted"/>
<dbReference type="InterPro" id="IPR001245">
    <property type="entry name" value="Ser-Thr/Tyr_kinase_cat_dom"/>
</dbReference>
<comment type="caution">
    <text evidence="8">The sequence shown here is derived from an EMBL/GenBank/DDBJ whole genome shotgun (WGS) entry which is preliminary data.</text>
</comment>
<keyword evidence="4" id="KW-0418">Kinase</keyword>
<dbReference type="Gene3D" id="1.10.510.10">
    <property type="entry name" value="Transferase(Phosphotransferase) domain 1"/>
    <property type="match status" value="1"/>
</dbReference>
<dbReference type="PANTHER" id="PTHR27003">
    <property type="entry name" value="OS07G0166700 PROTEIN"/>
    <property type="match status" value="1"/>
</dbReference>
<dbReference type="GO" id="GO:0005524">
    <property type="term" value="F:ATP binding"/>
    <property type="evidence" value="ECO:0007669"/>
    <property type="project" value="UniProtKB-KW"/>
</dbReference>
<evidence type="ECO:0000256" key="4">
    <source>
        <dbReference type="ARBA" id="ARBA00022777"/>
    </source>
</evidence>
<dbReference type="Gene3D" id="3.30.200.20">
    <property type="entry name" value="Phosphorylase Kinase, domain 1"/>
    <property type="match status" value="1"/>
</dbReference>
<accession>A0A4S4EX11</accession>
<dbReference type="EMBL" id="SDRB02001331">
    <property type="protein sequence ID" value="THG21551.1"/>
    <property type="molecule type" value="Genomic_DNA"/>
</dbReference>
<evidence type="ECO:0000256" key="3">
    <source>
        <dbReference type="ARBA" id="ARBA00022741"/>
    </source>
</evidence>
<keyword evidence="6" id="KW-1133">Transmembrane helix</keyword>
<feature type="transmembrane region" description="Helical" evidence="6">
    <location>
        <begin position="284"/>
        <end position="302"/>
    </location>
</feature>
<evidence type="ECO:0000313" key="8">
    <source>
        <dbReference type="EMBL" id="THG21551.1"/>
    </source>
</evidence>
<keyword evidence="2" id="KW-0808">Transferase</keyword>
<dbReference type="InterPro" id="IPR011009">
    <property type="entry name" value="Kinase-like_dom_sf"/>
</dbReference>
<dbReference type="Pfam" id="PF07714">
    <property type="entry name" value="PK_Tyr_Ser-Thr"/>
    <property type="match status" value="1"/>
</dbReference>
<evidence type="ECO:0000313" key="9">
    <source>
        <dbReference type="Proteomes" id="UP000306102"/>
    </source>
</evidence>
<evidence type="ECO:0000256" key="2">
    <source>
        <dbReference type="ARBA" id="ARBA00022679"/>
    </source>
</evidence>
<dbReference type="Proteomes" id="UP000306102">
    <property type="component" value="Unassembled WGS sequence"/>
</dbReference>
<sequence length="303" mass="33819">MSGLSADDAISSVVIESCHCFSLAEIQSMTNNFNEELVIGMDGFGKVYKGFIDNGATTVAIKRLKADSNQGAEEFWNEVNMLSKLRHTHLVALIGQCSDCQEMILVYEYMAPGTLANHLYKQTTNILLDENYVAKISDFGFSKGSTSNSATRVSTKSKNEEVELEGYSLFNSKVYLVHRNNDLFNGGSISSEAIAIEVRDLTRVKNNSSIEVCNSSHTLIVLKNQSYLPKSMNNNFWVKSRVEVHCFSVDDFIFRIDVVRSFQLKVASRKGLSSGFGSVDLPPLLSLSFFFFSFNLINFFFAN</sequence>
<dbReference type="GO" id="GO:0004714">
    <property type="term" value="F:transmembrane receptor protein tyrosine kinase activity"/>
    <property type="evidence" value="ECO:0007669"/>
    <property type="project" value="InterPro"/>
</dbReference>
<keyword evidence="3" id="KW-0547">Nucleotide-binding</keyword>
<dbReference type="GO" id="GO:0009506">
    <property type="term" value="C:plasmodesma"/>
    <property type="evidence" value="ECO:0007669"/>
    <property type="project" value="TreeGrafter"/>
</dbReference>
<dbReference type="SUPFAM" id="SSF56112">
    <property type="entry name" value="Protein kinase-like (PK-like)"/>
    <property type="match status" value="1"/>
</dbReference>
<dbReference type="GO" id="GO:0005886">
    <property type="term" value="C:plasma membrane"/>
    <property type="evidence" value="ECO:0007669"/>
    <property type="project" value="TreeGrafter"/>
</dbReference>
<evidence type="ECO:0000256" key="5">
    <source>
        <dbReference type="ARBA" id="ARBA00022840"/>
    </source>
</evidence>
<keyword evidence="9" id="KW-1185">Reference proteome</keyword>
<evidence type="ECO:0000256" key="6">
    <source>
        <dbReference type="SAM" id="Phobius"/>
    </source>
</evidence>
<evidence type="ECO:0000256" key="1">
    <source>
        <dbReference type="ARBA" id="ARBA00022527"/>
    </source>
</evidence>
<keyword evidence="6" id="KW-0472">Membrane</keyword>
<gene>
    <name evidence="8" type="ORF">TEA_010920</name>
</gene>
<dbReference type="InterPro" id="IPR045272">
    <property type="entry name" value="ANXUR1/2-like"/>
</dbReference>
<dbReference type="STRING" id="542762.A0A4S4EX11"/>
<dbReference type="AlphaFoldDB" id="A0A4S4EX11"/>
<dbReference type="InterPro" id="IPR000719">
    <property type="entry name" value="Prot_kinase_dom"/>
</dbReference>
<keyword evidence="6" id="KW-0812">Transmembrane</keyword>
<organism evidence="8 9">
    <name type="scientific">Camellia sinensis var. sinensis</name>
    <name type="common">China tea</name>
    <dbReference type="NCBI Taxonomy" id="542762"/>
    <lineage>
        <taxon>Eukaryota</taxon>
        <taxon>Viridiplantae</taxon>
        <taxon>Streptophyta</taxon>
        <taxon>Embryophyta</taxon>
        <taxon>Tracheophyta</taxon>
        <taxon>Spermatophyta</taxon>
        <taxon>Magnoliopsida</taxon>
        <taxon>eudicotyledons</taxon>
        <taxon>Gunneridae</taxon>
        <taxon>Pentapetalae</taxon>
        <taxon>asterids</taxon>
        <taxon>Ericales</taxon>
        <taxon>Theaceae</taxon>
        <taxon>Camellia</taxon>
    </lineage>
</organism>
<reference evidence="8 9" key="1">
    <citation type="journal article" date="2018" name="Proc. Natl. Acad. Sci. U.S.A.">
        <title>Draft genome sequence of Camellia sinensis var. sinensis provides insights into the evolution of the tea genome and tea quality.</title>
        <authorList>
            <person name="Wei C."/>
            <person name="Yang H."/>
            <person name="Wang S."/>
            <person name="Zhao J."/>
            <person name="Liu C."/>
            <person name="Gao L."/>
            <person name="Xia E."/>
            <person name="Lu Y."/>
            <person name="Tai Y."/>
            <person name="She G."/>
            <person name="Sun J."/>
            <person name="Cao H."/>
            <person name="Tong W."/>
            <person name="Gao Q."/>
            <person name="Li Y."/>
            <person name="Deng W."/>
            <person name="Jiang X."/>
            <person name="Wang W."/>
            <person name="Chen Q."/>
            <person name="Zhang S."/>
            <person name="Li H."/>
            <person name="Wu J."/>
            <person name="Wang P."/>
            <person name="Li P."/>
            <person name="Shi C."/>
            <person name="Zheng F."/>
            <person name="Jian J."/>
            <person name="Huang B."/>
            <person name="Shan D."/>
            <person name="Shi M."/>
            <person name="Fang C."/>
            <person name="Yue Y."/>
            <person name="Li F."/>
            <person name="Li D."/>
            <person name="Wei S."/>
            <person name="Han B."/>
            <person name="Jiang C."/>
            <person name="Yin Y."/>
            <person name="Xia T."/>
            <person name="Zhang Z."/>
            <person name="Bennetzen J.L."/>
            <person name="Zhao S."/>
            <person name="Wan X."/>
        </authorList>
    </citation>
    <scope>NUCLEOTIDE SEQUENCE [LARGE SCALE GENOMIC DNA]</scope>
    <source>
        <strain evidence="9">cv. Shuchazao</strain>
        <tissue evidence="8">Leaf</tissue>
    </source>
</reference>
<keyword evidence="5" id="KW-0067">ATP-binding</keyword>